<feature type="transmembrane region" description="Helical" evidence="6">
    <location>
        <begin position="343"/>
        <end position="365"/>
    </location>
</feature>
<evidence type="ECO:0000256" key="2">
    <source>
        <dbReference type="ARBA" id="ARBA00022475"/>
    </source>
</evidence>
<dbReference type="RefSeq" id="WP_118418227.1">
    <property type="nucleotide sequence ID" value="NZ_JADNJA010000012.1"/>
</dbReference>
<evidence type="ECO:0000256" key="3">
    <source>
        <dbReference type="ARBA" id="ARBA00022692"/>
    </source>
</evidence>
<gene>
    <name evidence="7" type="ORF">DWX70_02525</name>
</gene>
<evidence type="ECO:0000256" key="1">
    <source>
        <dbReference type="ARBA" id="ARBA00004651"/>
    </source>
</evidence>
<evidence type="ECO:0000256" key="6">
    <source>
        <dbReference type="SAM" id="Phobius"/>
    </source>
</evidence>
<sequence>MYLFKDRIKGYLQHPIFKRTAIYTITDGITKSISFIVLPIVSYFIIPSELGIAANFDVLQNIVILLAGQVVVNSLPYFYYERTKEEVAILVSNLLFQVLLLNMIFAIIIVFCTNIIDGYLHIGLSLQLLTVLSSICMLANSVNFILYRMEDNPINFAKLQIGQVIVYVGLLIILVVGYEQQAFGKILSHVVAMFIMSFIHLSLLYKRGYLLFKVDLNIQKTLMKFGIPLLPHSLSFWIKGGMDKVILTTYCGLSVNGLYSMALSFGAVYALFNTSFNNVYVPELQKRLSKMTPENEYEEKKFLVKLSYKLGGAFFVLGLIVIFLCWFLVHYVLSEQYASSFQYVPWIILSSTIYSFYGLVIQYPYTVKKTFGLGVVTLLGSGIQLLLTFLLVKTIGADGVKYSLVIGSLVIMLGVWWYSNKVYPMPWFSRL</sequence>
<keyword evidence="5 6" id="KW-0472">Membrane</keyword>
<dbReference type="InterPro" id="IPR050833">
    <property type="entry name" value="Poly_Biosynth_Transport"/>
</dbReference>
<comment type="subcellular location">
    <subcellularLocation>
        <location evidence="1">Cell membrane</location>
        <topology evidence="1">Multi-pass membrane protein</topology>
    </subcellularLocation>
</comment>
<evidence type="ECO:0000256" key="4">
    <source>
        <dbReference type="ARBA" id="ARBA00022989"/>
    </source>
</evidence>
<feature type="transmembrane region" description="Helical" evidence="6">
    <location>
        <begin position="159"/>
        <end position="180"/>
    </location>
</feature>
<feature type="transmembrane region" description="Helical" evidence="6">
    <location>
        <begin position="58"/>
        <end position="80"/>
    </location>
</feature>
<dbReference type="Proteomes" id="UP000266492">
    <property type="component" value="Unassembled WGS sequence"/>
</dbReference>
<dbReference type="GO" id="GO:0005886">
    <property type="term" value="C:plasma membrane"/>
    <property type="evidence" value="ECO:0007669"/>
    <property type="project" value="UniProtKB-SubCell"/>
</dbReference>
<feature type="transmembrane region" description="Helical" evidence="6">
    <location>
        <begin position="371"/>
        <end position="392"/>
    </location>
</feature>
<comment type="caution">
    <text evidence="7">The sequence shown here is derived from an EMBL/GenBank/DDBJ whole genome shotgun (WGS) entry which is preliminary data.</text>
</comment>
<dbReference type="PANTHER" id="PTHR30250:SF11">
    <property type="entry name" value="O-ANTIGEN TRANSPORTER-RELATED"/>
    <property type="match status" value="1"/>
</dbReference>
<keyword evidence="3 6" id="KW-0812">Transmembrane</keyword>
<feature type="transmembrane region" description="Helical" evidence="6">
    <location>
        <begin position="87"/>
        <end position="116"/>
    </location>
</feature>
<protein>
    <recommendedName>
        <fullName evidence="9">Polysaccharide biosynthesis protein</fullName>
    </recommendedName>
</protein>
<evidence type="ECO:0000313" key="7">
    <source>
        <dbReference type="EMBL" id="RGS88404.1"/>
    </source>
</evidence>
<dbReference type="PANTHER" id="PTHR30250">
    <property type="entry name" value="PST FAMILY PREDICTED COLANIC ACID TRANSPORTER"/>
    <property type="match status" value="1"/>
</dbReference>
<evidence type="ECO:0008006" key="9">
    <source>
        <dbReference type="Google" id="ProtNLM"/>
    </source>
</evidence>
<evidence type="ECO:0000256" key="5">
    <source>
        <dbReference type="ARBA" id="ARBA00023136"/>
    </source>
</evidence>
<evidence type="ECO:0000313" key="8">
    <source>
        <dbReference type="Proteomes" id="UP000266492"/>
    </source>
</evidence>
<dbReference type="AlphaFoldDB" id="A0A395W4R9"/>
<organism evidence="7 8">
    <name type="scientific">Bacteroides ovatus</name>
    <dbReference type="NCBI Taxonomy" id="28116"/>
    <lineage>
        <taxon>Bacteria</taxon>
        <taxon>Pseudomonadati</taxon>
        <taxon>Bacteroidota</taxon>
        <taxon>Bacteroidia</taxon>
        <taxon>Bacteroidales</taxon>
        <taxon>Bacteroidaceae</taxon>
        <taxon>Bacteroides</taxon>
    </lineage>
</organism>
<feature type="transmembrane region" description="Helical" evidence="6">
    <location>
        <begin position="310"/>
        <end position="331"/>
    </location>
</feature>
<feature type="transmembrane region" description="Helical" evidence="6">
    <location>
        <begin position="122"/>
        <end position="147"/>
    </location>
</feature>
<accession>A0A395W4R9</accession>
<keyword evidence="4 6" id="KW-1133">Transmembrane helix</keyword>
<reference evidence="7 8" key="1">
    <citation type="submission" date="2018-08" db="EMBL/GenBank/DDBJ databases">
        <title>A genome reference for cultivated species of the human gut microbiota.</title>
        <authorList>
            <person name="Zou Y."/>
            <person name="Xue W."/>
            <person name="Luo G."/>
        </authorList>
    </citation>
    <scope>NUCLEOTIDE SEQUENCE [LARGE SCALE GENOMIC DNA]</scope>
    <source>
        <strain evidence="7 8">AF20-9LB</strain>
    </source>
</reference>
<keyword evidence="2" id="KW-1003">Cell membrane</keyword>
<feature type="transmembrane region" description="Helical" evidence="6">
    <location>
        <begin position="399"/>
        <end position="419"/>
    </location>
</feature>
<dbReference type="EMBL" id="QRVZ01000001">
    <property type="protein sequence ID" value="RGS88404.1"/>
    <property type="molecule type" value="Genomic_DNA"/>
</dbReference>
<name>A0A395W4R9_BACOV</name>
<feature type="transmembrane region" description="Helical" evidence="6">
    <location>
        <begin position="21"/>
        <end position="46"/>
    </location>
</feature>
<feature type="transmembrane region" description="Helical" evidence="6">
    <location>
        <begin position="245"/>
        <end position="272"/>
    </location>
</feature>
<proteinExistence type="predicted"/>
<feature type="transmembrane region" description="Helical" evidence="6">
    <location>
        <begin position="186"/>
        <end position="205"/>
    </location>
</feature>